<protein>
    <submittedName>
        <fullName evidence="2">Uncharacterized protein</fullName>
    </submittedName>
</protein>
<accession>A0A511N7X9</accession>
<dbReference type="AlphaFoldDB" id="A0A511N7X9"/>
<dbReference type="Proteomes" id="UP000321306">
    <property type="component" value="Unassembled WGS sequence"/>
</dbReference>
<dbReference type="EMBL" id="BJXB01000026">
    <property type="protein sequence ID" value="GEM48934.1"/>
    <property type="molecule type" value="Genomic_DNA"/>
</dbReference>
<evidence type="ECO:0000313" key="3">
    <source>
        <dbReference type="Proteomes" id="UP000321306"/>
    </source>
</evidence>
<keyword evidence="1" id="KW-1133">Transmembrane helix</keyword>
<feature type="transmembrane region" description="Helical" evidence="1">
    <location>
        <begin position="53"/>
        <end position="73"/>
    </location>
</feature>
<gene>
    <name evidence="2" type="ORF">DC3_45690</name>
</gene>
<keyword evidence="1" id="KW-0812">Transmembrane</keyword>
<evidence type="ECO:0000313" key="2">
    <source>
        <dbReference type="EMBL" id="GEM48934.1"/>
    </source>
</evidence>
<dbReference type="RefSeq" id="WP_146888561.1">
    <property type="nucleotide sequence ID" value="NZ_BJXB01000026.1"/>
</dbReference>
<organism evidence="2 3">
    <name type="scientific">Deinococcus cellulosilyticus (strain DSM 18568 / NBRC 106333 / KACC 11606 / 5516J-15)</name>
    <dbReference type="NCBI Taxonomy" id="1223518"/>
    <lineage>
        <taxon>Bacteria</taxon>
        <taxon>Thermotogati</taxon>
        <taxon>Deinococcota</taxon>
        <taxon>Deinococci</taxon>
        <taxon>Deinococcales</taxon>
        <taxon>Deinococcaceae</taxon>
        <taxon>Deinococcus</taxon>
    </lineage>
</organism>
<evidence type="ECO:0000256" key="1">
    <source>
        <dbReference type="SAM" id="Phobius"/>
    </source>
</evidence>
<sequence length="81" mass="9143">MNILSSIKILIQPAVLALALFWTLPPVFLWLTNVVEGIFGLPPMDIHLIQQDLPLWLYLPSTLVVWATVCRVYRGQSEPGD</sequence>
<name>A0A511N7X9_DEIC1</name>
<reference evidence="2 3" key="1">
    <citation type="submission" date="2019-07" db="EMBL/GenBank/DDBJ databases">
        <title>Whole genome shotgun sequence of Deinococcus cellulosilyticus NBRC 106333.</title>
        <authorList>
            <person name="Hosoyama A."/>
            <person name="Uohara A."/>
            <person name="Ohji S."/>
            <person name="Ichikawa N."/>
        </authorList>
    </citation>
    <scope>NUCLEOTIDE SEQUENCE [LARGE SCALE GENOMIC DNA]</scope>
    <source>
        <strain evidence="2 3">NBRC 106333</strain>
    </source>
</reference>
<keyword evidence="3" id="KW-1185">Reference proteome</keyword>
<proteinExistence type="predicted"/>
<keyword evidence="1" id="KW-0472">Membrane</keyword>
<comment type="caution">
    <text evidence="2">The sequence shown here is derived from an EMBL/GenBank/DDBJ whole genome shotgun (WGS) entry which is preliminary data.</text>
</comment>